<dbReference type="SUPFAM" id="SSF53098">
    <property type="entry name" value="Ribonuclease H-like"/>
    <property type="match status" value="1"/>
</dbReference>
<evidence type="ECO:0000256" key="2">
    <source>
        <dbReference type="SAM" id="MobiDB-lite"/>
    </source>
</evidence>
<organism evidence="5 6">
    <name type="scientific">Prorocentrum cordatum</name>
    <dbReference type="NCBI Taxonomy" id="2364126"/>
    <lineage>
        <taxon>Eukaryota</taxon>
        <taxon>Sar</taxon>
        <taxon>Alveolata</taxon>
        <taxon>Dinophyceae</taxon>
        <taxon>Prorocentrales</taxon>
        <taxon>Prorocentraceae</taxon>
        <taxon>Prorocentrum</taxon>
    </lineage>
</organism>
<protein>
    <recommendedName>
        <fullName evidence="7">RRM domain-containing protein</fullName>
    </recommendedName>
</protein>
<dbReference type="PROSITE" id="PS50102">
    <property type="entry name" value="RRM"/>
    <property type="match status" value="1"/>
</dbReference>
<evidence type="ECO:0000256" key="1">
    <source>
        <dbReference type="PROSITE-ProRule" id="PRU00176"/>
    </source>
</evidence>
<feature type="region of interest" description="Disordered" evidence="2">
    <location>
        <begin position="206"/>
        <end position="240"/>
    </location>
</feature>
<name>A0ABN9QVS8_9DINO</name>
<dbReference type="InterPro" id="IPR002156">
    <property type="entry name" value="RNaseH_domain"/>
</dbReference>
<dbReference type="PROSITE" id="PS50879">
    <property type="entry name" value="RNASE_H_1"/>
    <property type="match status" value="1"/>
</dbReference>
<feature type="compositionally biased region" description="Polar residues" evidence="2">
    <location>
        <begin position="1671"/>
        <end position="1681"/>
    </location>
</feature>
<dbReference type="Pfam" id="PF00076">
    <property type="entry name" value="RRM_1"/>
    <property type="match status" value="1"/>
</dbReference>
<dbReference type="Gene3D" id="3.30.70.330">
    <property type="match status" value="1"/>
</dbReference>
<dbReference type="Pfam" id="PF00075">
    <property type="entry name" value="RNase_H"/>
    <property type="match status" value="1"/>
</dbReference>
<dbReference type="InterPro" id="IPR036397">
    <property type="entry name" value="RNaseH_sf"/>
</dbReference>
<dbReference type="SMART" id="SM00360">
    <property type="entry name" value="RRM"/>
    <property type="match status" value="1"/>
</dbReference>
<evidence type="ECO:0000259" key="3">
    <source>
        <dbReference type="PROSITE" id="PS50102"/>
    </source>
</evidence>
<comment type="caution">
    <text evidence="5">The sequence shown here is derived from an EMBL/GenBank/DDBJ whole genome shotgun (WGS) entry which is preliminary data.</text>
</comment>
<dbReference type="InterPro" id="IPR035979">
    <property type="entry name" value="RBD_domain_sf"/>
</dbReference>
<accession>A0ABN9QVS8</accession>
<feature type="domain" description="RNase H type-1" evidence="4">
    <location>
        <begin position="1025"/>
        <end position="1181"/>
    </location>
</feature>
<reference evidence="5" key="1">
    <citation type="submission" date="2023-10" db="EMBL/GenBank/DDBJ databases">
        <authorList>
            <person name="Chen Y."/>
            <person name="Shah S."/>
            <person name="Dougan E. K."/>
            <person name="Thang M."/>
            <person name="Chan C."/>
        </authorList>
    </citation>
    <scope>NUCLEOTIDE SEQUENCE [LARGE SCALE GENOMIC DNA]</scope>
</reference>
<feature type="region of interest" description="Disordered" evidence="2">
    <location>
        <begin position="1927"/>
        <end position="1947"/>
    </location>
</feature>
<keyword evidence="1" id="KW-0694">RNA-binding</keyword>
<sequence length="1947" mass="209650">MGERSAGARNEVWCCPKKKCGFKTNFSWKQFCYKCGAARPPAPASVQQQRGPQGAWADGPPRSAAARPKHKLLEPAQLDKIVRMSNDGFEVCKGLLSPSQRARVVAQRALAAGDPRAVQRHAQSLLDDLKKQIAHVSKQIEKVESVVRSRVLELVKLKDNLSSLEGQERVASAKASAAWAQCAAGGAGALDASGAAVSADDPAFAATDHGYESDELDDLSGDGNAMEDAPPGEARAEPAPANVRDVEAAALAKLSTEQGFNAFLAQRKIPRKHAENILGGINVAAQKKFRLTPFSEGDDDAGQAKDWALITANVGGQLGLDAYLCECIASGVLLVQETGIPASSVEPTEARLRQIGWSASLTAALPTLGNPTGGLITATPKRIGLGAAGVAFLIGGDWNIHRTDLQQTGWVDAMDAVIVAPAGGTCRPAMRCIDFFVVSRVIAGRWEPAVALCSDPNASVQSVSSGLTLREILWVPTGGSSFRLPIGFQADLLPLLSAKALAELADVEARGRVEKVVVRGASEAFGLVQHRHLISAAQATCFPMWQLYLLVQIYRAPRLLDVAGEVGSLLDVEQTVVPGCAFATCTLQLVLLGPLDAVQASFPTAQLSVNVDDFGLMRWGAESRVVHDVVGAGKKLHSELKAADLRIAVDKSRVLGNSPAVRASIASKLRSLQPLPVRAERNLGVDFSPGLAGGGKATSASRVKAMSKRRQRMSILKGSKPRHRVLGRMARSALESSVLYGSAVVGINGQELEVFRGAAGRLQDHRMGGKSRTLAPLLAPVPRLDPIFRATWLPVKAFLHALWHSWLPRGALDCGLREAHERLSILEHPWSSIRGPFSALWATLKRVGITATSATSWTWPDGAVINPTDFCPVTIQELVYRAVECWQFAKIADHLDLPEFGNGVILSPLKALLSTKSKLTAQQRGHLRSTVVGGQWPQKRQWAEGYDTTPACLICPQAEGTLLRRHCSCSRLDSLEGAPAFRANVARAAHSPLALAFAERCLVPFSRTGEAAAWATSVLELGGPDIFTGDIYPDGSVFEAEHPSLASAGWGCAALHPDCLQVVSFCSGPVLDPLQCINAAELIAVIHVLRFAAPPVRMFSDSAFVVDGFHERGRVAAAACVAARAHLWREFWRLADDWGGGFELSKDKGHAAVGDIQHGRATARHRFGNMMADRAARSAAAFARVPRQDRAQLQARFKVVKTWGGWIGRLGEGLEDCGHPKRHNRGKPRLPRLFVVREPAPSRVASRVLAAQRKLEDGARKHDLVRIALCEGPTVVGCARCGNFAAVRVAALGQPCPPVATDHAMKVLKRLGKGEFRLGAKVFRVAAQAPLVEAAAADSFDASQLEACDDTHWKHPCWRQARPAKVPAWPTPRSRPGDLLAVLELMWSTNAKKSKGIDMMEPLEVQRLLRRGVEQLHDVLCNVQKQGMWPGQLFPVIGAEKQVTETMVEVGGRICEQFRQAAVGSVETLEIGEGADWSCSCRVDGDRMGAAFADAMGIRQLWGMSAHHLDGGDLQGGADMHQARRGLKRLRIDDATDDWALNVGAVTGGQWTRERPSQAGRNVPSLLPAAPEVGACVLGALPTCPNGTSNWDGTGTRFLSAGPTDIKTGLAAPVWLGFGSEESTAAPRRGSLEPFRPCRGRRTKAEHKNAFGQSVPVSVGERGSAEARLSRASSPQFQQASHGGAQCLRLVRPGLESMAAPRHDSLEPIRLCRDRLTKVEHNAIGAGEPRAGERGSAEAQPSGATPHLPQQTHYGSAQEMHPCCRSRGAMHPADALWLDLDSGGRLPLLHFGVPVQGKRRESHEGKGRLHSDSRALRTALPGAWPCPGALDEAEGRRVRGGGEKDGHAARKDACEIHLSNLPWEADGDTVRRDFAKFGQIKKFFFKQDADGKSLGKATIFYSSPEERDKVLLLDNIEYKGREIRVRRRSPRRRSGVRTRAATRGRDD</sequence>
<feature type="region of interest" description="Disordered" evidence="2">
    <location>
        <begin position="1644"/>
        <end position="1684"/>
    </location>
</feature>
<dbReference type="InterPro" id="IPR012677">
    <property type="entry name" value="Nucleotide-bd_a/b_plait_sf"/>
</dbReference>
<dbReference type="InterPro" id="IPR012337">
    <property type="entry name" value="RNaseH-like_sf"/>
</dbReference>
<gene>
    <name evidence="5" type="ORF">PCOR1329_LOCUS14642</name>
</gene>
<dbReference type="EMBL" id="CAUYUJ010004391">
    <property type="protein sequence ID" value="CAK0809369.1"/>
    <property type="molecule type" value="Genomic_DNA"/>
</dbReference>
<feature type="region of interest" description="Disordered" evidence="2">
    <location>
        <begin position="1723"/>
        <end position="1759"/>
    </location>
</feature>
<evidence type="ECO:0000259" key="4">
    <source>
        <dbReference type="PROSITE" id="PS50879"/>
    </source>
</evidence>
<evidence type="ECO:0008006" key="7">
    <source>
        <dbReference type="Google" id="ProtNLM"/>
    </source>
</evidence>
<evidence type="ECO:0000313" key="5">
    <source>
        <dbReference type="EMBL" id="CAK0809369.1"/>
    </source>
</evidence>
<proteinExistence type="predicted"/>
<feature type="domain" description="RRM" evidence="3">
    <location>
        <begin position="1854"/>
        <end position="1930"/>
    </location>
</feature>
<feature type="compositionally biased region" description="Low complexity" evidence="2">
    <location>
        <begin position="227"/>
        <end position="240"/>
    </location>
</feature>
<dbReference type="Gene3D" id="3.30.420.10">
    <property type="entry name" value="Ribonuclease H-like superfamily/Ribonuclease H"/>
    <property type="match status" value="1"/>
</dbReference>
<dbReference type="Proteomes" id="UP001189429">
    <property type="component" value="Unassembled WGS sequence"/>
</dbReference>
<evidence type="ECO:0000313" key="6">
    <source>
        <dbReference type="Proteomes" id="UP001189429"/>
    </source>
</evidence>
<dbReference type="CDD" id="cd00590">
    <property type="entry name" value="RRM_SF"/>
    <property type="match status" value="1"/>
</dbReference>
<feature type="region of interest" description="Disordered" evidence="2">
    <location>
        <begin position="38"/>
        <end position="69"/>
    </location>
</feature>
<dbReference type="SUPFAM" id="SSF54928">
    <property type="entry name" value="RNA-binding domain, RBD"/>
    <property type="match status" value="1"/>
</dbReference>
<keyword evidence="6" id="KW-1185">Reference proteome</keyword>
<dbReference type="InterPro" id="IPR000504">
    <property type="entry name" value="RRM_dom"/>
</dbReference>